<evidence type="ECO:0000313" key="7">
    <source>
        <dbReference type="Proteomes" id="UP000315364"/>
    </source>
</evidence>
<feature type="domain" description="HTH gntR-type" evidence="5">
    <location>
        <begin position="64"/>
        <end position="131"/>
    </location>
</feature>
<dbReference type="SMART" id="SM00895">
    <property type="entry name" value="FCD"/>
    <property type="match status" value="1"/>
</dbReference>
<dbReference type="InterPro" id="IPR036390">
    <property type="entry name" value="WH_DNA-bd_sf"/>
</dbReference>
<dbReference type="KEGG" id="dea:FPZ08_12505"/>
<evidence type="ECO:0000259" key="5">
    <source>
        <dbReference type="PROSITE" id="PS50949"/>
    </source>
</evidence>
<dbReference type="AlphaFoldDB" id="A0A5B8LUM3"/>
<organism evidence="6 7">
    <name type="scientific">Devosia ginsengisoli</name>
    <dbReference type="NCBI Taxonomy" id="400770"/>
    <lineage>
        <taxon>Bacteria</taxon>
        <taxon>Pseudomonadati</taxon>
        <taxon>Pseudomonadota</taxon>
        <taxon>Alphaproteobacteria</taxon>
        <taxon>Hyphomicrobiales</taxon>
        <taxon>Devosiaceae</taxon>
        <taxon>Devosia</taxon>
    </lineage>
</organism>
<dbReference type="Gene3D" id="1.20.120.530">
    <property type="entry name" value="GntR ligand-binding domain-like"/>
    <property type="match status" value="1"/>
</dbReference>
<dbReference type="CDD" id="cd07377">
    <property type="entry name" value="WHTH_GntR"/>
    <property type="match status" value="1"/>
</dbReference>
<dbReference type="InterPro" id="IPR011711">
    <property type="entry name" value="GntR_C"/>
</dbReference>
<dbReference type="PROSITE" id="PS50949">
    <property type="entry name" value="HTH_GNTR"/>
    <property type="match status" value="1"/>
</dbReference>
<name>A0A5B8LUM3_9HYPH</name>
<evidence type="ECO:0000256" key="1">
    <source>
        <dbReference type="ARBA" id="ARBA00023015"/>
    </source>
</evidence>
<dbReference type="InterPro" id="IPR036388">
    <property type="entry name" value="WH-like_DNA-bd_sf"/>
</dbReference>
<evidence type="ECO:0000313" key="6">
    <source>
        <dbReference type="EMBL" id="QDZ11511.1"/>
    </source>
</evidence>
<evidence type="ECO:0000256" key="2">
    <source>
        <dbReference type="ARBA" id="ARBA00023125"/>
    </source>
</evidence>
<proteinExistence type="predicted"/>
<keyword evidence="1" id="KW-0805">Transcription regulation</keyword>
<reference evidence="6 7" key="1">
    <citation type="submission" date="2019-07" db="EMBL/GenBank/DDBJ databases">
        <title>Full genome sequence of Devosia sp. Gsoil 520.</title>
        <authorList>
            <person name="Im W.-T."/>
        </authorList>
    </citation>
    <scope>NUCLEOTIDE SEQUENCE [LARGE SCALE GENOMIC DNA]</scope>
    <source>
        <strain evidence="6 7">Gsoil 520</strain>
    </source>
</reference>
<sequence>MHLPYKIAGGTISFRHRSRWRGVGLRGQIPVEAGKQQEPRNRYPAHGRGGESGEVASVLEASEETMALRVVGALRDDIVTMALKPGDVISESDIAGRYGVSRQPVREAFIRLAQQGLLLIRPKRATVVKKISPEGVRQSRFIRESIEVEIIRRVASHPGEAKAVLGDLIAEQEAASNAGDSRRFHTLDELFHRTLARLAGVEYAWQLIDDHKMQLDRVRYLTLGVSSSQVAIGEHKAIAAAVADGDVAGAEAAMRGHLARAEVLLTQTIDDHPDYFE</sequence>
<dbReference type="GO" id="GO:0003700">
    <property type="term" value="F:DNA-binding transcription factor activity"/>
    <property type="evidence" value="ECO:0007669"/>
    <property type="project" value="InterPro"/>
</dbReference>
<dbReference type="SUPFAM" id="SSF46785">
    <property type="entry name" value="Winged helix' DNA-binding domain"/>
    <property type="match status" value="1"/>
</dbReference>
<dbReference type="GO" id="GO:0003677">
    <property type="term" value="F:DNA binding"/>
    <property type="evidence" value="ECO:0007669"/>
    <property type="project" value="UniProtKB-KW"/>
</dbReference>
<evidence type="ECO:0000256" key="3">
    <source>
        <dbReference type="ARBA" id="ARBA00023163"/>
    </source>
</evidence>
<accession>A0A5B8LUM3</accession>
<dbReference type="SMART" id="SM00345">
    <property type="entry name" value="HTH_GNTR"/>
    <property type="match status" value="1"/>
</dbReference>
<keyword evidence="3" id="KW-0804">Transcription</keyword>
<keyword evidence="2" id="KW-0238">DNA-binding</keyword>
<gene>
    <name evidence="6" type="ORF">FPZ08_12505</name>
</gene>
<dbReference type="InterPro" id="IPR008920">
    <property type="entry name" value="TF_FadR/GntR_C"/>
</dbReference>
<dbReference type="PANTHER" id="PTHR43537:SF6">
    <property type="entry name" value="HTH-TYPE TRANSCRIPTIONAL REPRESSOR RSPR"/>
    <property type="match status" value="1"/>
</dbReference>
<dbReference type="PRINTS" id="PR00035">
    <property type="entry name" value="HTHGNTR"/>
</dbReference>
<dbReference type="Pfam" id="PF07729">
    <property type="entry name" value="FCD"/>
    <property type="match status" value="1"/>
</dbReference>
<dbReference type="InterPro" id="IPR000524">
    <property type="entry name" value="Tscrpt_reg_HTH_GntR"/>
</dbReference>
<dbReference type="Pfam" id="PF00392">
    <property type="entry name" value="GntR"/>
    <property type="match status" value="1"/>
</dbReference>
<dbReference type="PANTHER" id="PTHR43537">
    <property type="entry name" value="TRANSCRIPTIONAL REGULATOR, GNTR FAMILY"/>
    <property type="match status" value="1"/>
</dbReference>
<dbReference type="OrthoDB" id="9788098at2"/>
<keyword evidence="7" id="KW-1185">Reference proteome</keyword>
<dbReference type="SUPFAM" id="SSF48008">
    <property type="entry name" value="GntR ligand-binding domain-like"/>
    <property type="match status" value="1"/>
</dbReference>
<dbReference type="Gene3D" id="1.10.10.10">
    <property type="entry name" value="Winged helix-like DNA-binding domain superfamily/Winged helix DNA-binding domain"/>
    <property type="match status" value="1"/>
</dbReference>
<dbReference type="Proteomes" id="UP000315364">
    <property type="component" value="Chromosome"/>
</dbReference>
<protein>
    <submittedName>
        <fullName evidence="6">GntR family transcriptional regulator</fullName>
    </submittedName>
</protein>
<evidence type="ECO:0000256" key="4">
    <source>
        <dbReference type="SAM" id="MobiDB-lite"/>
    </source>
</evidence>
<dbReference type="EMBL" id="CP042304">
    <property type="protein sequence ID" value="QDZ11511.1"/>
    <property type="molecule type" value="Genomic_DNA"/>
</dbReference>
<feature type="region of interest" description="Disordered" evidence="4">
    <location>
        <begin position="33"/>
        <end position="52"/>
    </location>
</feature>